<accession>A0A8T3C5S3</accession>
<evidence type="ECO:0000313" key="6">
    <source>
        <dbReference type="Proteomes" id="UP000829196"/>
    </source>
</evidence>
<evidence type="ECO:0000256" key="2">
    <source>
        <dbReference type="ARBA" id="ARBA00023125"/>
    </source>
</evidence>
<keyword evidence="2" id="KW-0238">DNA-binding</keyword>
<dbReference type="InterPro" id="IPR017930">
    <property type="entry name" value="Myb_dom"/>
</dbReference>
<dbReference type="PANTHER" id="PTHR45614:SF218">
    <property type="entry name" value="TRANSCRIPTION FACTOR MYB119-RELATED"/>
    <property type="match status" value="1"/>
</dbReference>
<reference evidence="5" key="1">
    <citation type="journal article" date="2022" name="Front. Genet.">
        <title>Chromosome-Scale Assembly of the Dendrobium nobile Genome Provides Insights Into the Molecular Mechanism of the Biosynthesis of the Medicinal Active Ingredient of Dendrobium.</title>
        <authorList>
            <person name="Xu Q."/>
            <person name="Niu S.-C."/>
            <person name="Li K.-L."/>
            <person name="Zheng P.-J."/>
            <person name="Zhang X.-J."/>
            <person name="Jia Y."/>
            <person name="Liu Y."/>
            <person name="Niu Y.-X."/>
            <person name="Yu L.-H."/>
            <person name="Chen D.-F."/>
            <person name="Zhang G.-Q."/>
        </authorList>
    </citation>
    <scope>NUCLEOTIDE SEQUENCE</scope>
    <source>
        <tissue evidence="5">Leaf</tissue>
    </source>
</reference>
<keyword evidence="1" id="KW-0677">Repeat</keyword>
<feature type="domain" description="HTH myb-type" evidence="4">
    <location>
        <begin position="91"/>
        <end position="142"/>
    </location>
</feature>
<protein>
    <submittedName>
        <fullName evidence="5">Uncharacterized protein</fullName>
    </submittedName>
</protein>
<dbReference type="Proteomes" id="UP000829196">
    <property type="component" value="Unassembled WGS sequence"/>
</dbReference>
<evidence type="ECO:0000259" key="4">
    <source>
        <dbReference type="PROSITE" id="PS51294"/>
    </source>
</evidence>
<feature type="domain" description="Myb-like" evidence="3">
    <location>
        <begin position="87"/>
        <end position="138"/>
    </location>
</feature>
<dbReference type="GO" id="GO:0000978">
    <property type="term" value="F:RNA polymerase II cis-regulatory region sequence-specific DNA binding"/>
    <property type="evidence" value="ECO:0007669"/>
    <property type="project" value="TreeGrafter"/>
</dbReference>
<dbReference type="SMART" id="SM00717">
    <property type="entry name" value="SANT"/>
    <property type="match status" value="2"/>
</dbReference>
<dbReference type="CDD" id="cd00167">
    <property type="entry name" value="SANT"/>
    <property type="match status" value="2"/>
</dbReference>
<feature type="domain" description="HTH myb-type" evidence="4">
    <location>
        <begin position="143"/>
        <end position="193"/>
    </location>
</feature>
<dbReference type="PROSITE" id="PS50090">
    <property type="entry name" value="MYB_LIKE"/>
    <property type="match status" value="2"/>
</dbReference>
<dbReference type="InterPro" id="IPR001005">
    <property type="entry name" value="SANT/Myb"/>
</dbReference>
<dbReference type="EMBL" id="JAGYWB010000002">
    <property type="protein sequence ID" value="KAI0529123.1"/>
    <property type="molecule type" value="Genomic_DNA"/>
</dbReference>
<name>A0A8T3C5S3_DENNO</name>
<sequence length="358" mass="40642">MPFIFQAPTPIAPFETFLIENSERNPSMMKADTELGFEEINEFCAGFLTNNGDTSFSNTSEISSSTVEAKRAKSSNSSWAASSVLTSRTSVRGQWTAEEDNLLVKLVKDHGVRKWSQIAKKLVGRIGKQCRERWHNHLRPGIKKETWTEEEEISLIQAHKELGNRWAEIAKKIPGRSENSIKNHWNATKRRLSSKRKCRIRKTSRDKSSHLQDYIIKTTELLNNSTATKQKSIATTQTEASDLSFLNNGDYLSVEGRFYFMATPPRFHELFEKEGNVSSTNGSNGEFCTDTYLSYLDGAPVPSELEGFHGETFVDYMGDKIDLGCKKDMDLTELVSFYSNQQYSYSYFGRRSSDGSFN</sequence>
<dbReference type="InterPro" id="IPR050560">
    <property type="entry name" value="MYB_TF"/>
</dbReference>
<proteinExistence type="predicted"/>
<dbReference type="PANTHER" id="PTHR45614">
    <property type="entry name" value="MYB PROTEIN-RELATED"/>
    <property type="match status" value="1"/>
</dbReference>
<dbReference type="OrthoDB" id="2143914at2759"/>
<dbReference type="AlphaFoldDB" id="A0A8T3C5S3"/>
<dbReference type="SUPFAM" id="SSF46689">
    <property type="entry name" value="Homeodomain-like"/>
    <property type="match status" value="1"/>
</dbReference>
<dbReference type="Pfam" id="PF13921">
    <property type="entry name" value="Myb_DNA-bind_6"/>
    <property type="match status" value="1"/>
</dbReference>
<dbReference type="Gene3D" id="1.10.10.60">
    <property type="entry name" value="Homeodomain-like"/>
    <property type="match status" value="2"/>
</dbReference>
<dbReference type="PROSITE" id="PS51294">
    <property type="entry name" value="HTH_MYB"/>
    <property type="match status" value="2"/>
</dbReference>
<dbReference type="SMR" id="A0A8T3C5S3"/>
<keyword evidence="6" id="KW-1185">Reference proteome</keyword>
<gene>
    <name evidence="5" type="ORF">KFK09_001670</name>
</gene>
<dbReference type="FunFam" id="1.10.10.60:FF:000010">
    <property type="entry name" value="Transcriptional activator Myb isoform A"/>
    <property type="match status" value="1"/>
</dbReference>
<comment type="caution">
    <text evidence="5">The sequence shown here is derived from an EMBL/GenBank/DDBJ whole genome shotgun (WGS) entry which is preliminary data.</text>
</comment>
<evidence type="ECO:0000313" key="5">
    <source>
        <dbReference type="EMBL" id="KAI0529123.1"/>
    </source>
</evidence>
<feature type="domain" description="Myb-like" evidence="3">
    <location>
        <begin position="139"/>
        <end position="189"/>
    </location>
</feature>
<dbReference type="InterPro" id="IPR009057">
    <property type="entry name" value="Homeodomain-like_sf"/>
</dbReference>
<dbReference type="GO" id="GO:0005634">
    <property type="term" value="C:nucleus"/>
    <property type="evidence" value="ECO:0007669"/>
    <property type="project" value="TreeGrafter"/>
</dbReference>
<dbReference type="GO" id="GO:0000981">
    <property type="term" value="F:DNA-binding transcription factor activity, RNA polymerase II-specific"/>
    <property type="evidence" value="ECO:0007669"/>
    <property type="project" value="TreeGrafter"/>
</dbReference>
<evidence type="ECO:0000256" key="1">
    <source>
        <dbReference type="ARBA" id="ARBA00022737"/>
    </source>
</evidence>
<organism evidence="5 6">
    <name type="scientific">Dendrobium nobile</name>
    <name type="common">Orchid</name>
    <dbReference type="NCBI Taxonomy" id="94219"/>
    <lineage>
        <taxon>Eukaryota</taxon>
        <taxon>Viridiplantae</taxon>
        <taxon>Streptophyta</taxon>
        <taxon>Embryophyta</taxon>
        <taxon>Tracheophyta</taxon>
        <taxon>Spermatophyta</taxon>
        <taxon>Magnoliopsida</taxon>
        <taxon>Liliopsida</taxon>
        <taxon>Asparagales</taxon>
        <taxon>Orchidaceae</taxon>
        <taxon>Epidendroideae</taxon>
        <taxon>Malaxideae</taxon>
        <taxon>Dendrobiinae</taxon>
        <taxon>Dendrobium</taxon>
    </lineage>
</organism>
<evidence type="ECO:0000259" key="3">
    <source>
        <dbReference type="PROSITE" id="PS50090"/>
    </source>
</evidence>